<organism evidence="2 3">
    <name type="scientific">Pseudoalteromonas luteoviolacea S4054</name>
    <dbReference type="NCBI Taxonomy" id="1129367"/>
    <lineage>
        <taxon>Bacteria</taxon>
        <taxon>Pseudomonadati</taxon>
        <taxon>Pseudomonadota</taxon>
        <taxon>Gammaproteobacteria</taxon>
        <taxon>Alteromonadales</taxon>
        <taxon>Pseudoalteromonadaceae</taxon>
        <taxon>Pseudoalteromonas</taxon>
    </lineage>
</organism>
<dbReference type="Gene3D" id="3.10.100.10">
    <property type="entry name" value="Mannose-Binding Protein A, subunit A"/>
    <property type="match status" value="1"/>
</dbReference>
<accession>A0A0F6A7U7</accession>
<dbReference type="InterPro" id="IPR016186">
    <property type="entry name" value="C-type_lectin-like/link_sf"/>
</dbReference>
<dbReference type="PATRIC" id="fig|1129367.4.peg.3775"/>
<reference evidence="2 3" key="1">
    <citation type="journal article" date="2015" name="BMC Genomics">
        <title>Genome mining reveals unlocked bioactive potential of marine Gram-negative bacteria.</title>
        <authorList>
            <person name="Machado H."/>
            <person name="Sonnenschein E.C."/>
            <person name="Melchiorsen J."/>
            <person name="Gram L."/>
        </authorList>
    </citation>
    <scope>NUCLEOTIDE SEQUENCE [LARGE SCALE GENOMIC DNA]</scope>
    <source>
        <strain evidence="2 3">S4054</strain>
    </source>
</reference>
<dbReference type="EMBL" id="AUXW01000166">
    <property type="protein sequence ID" value="KKE82250.1"/>
    <property type="molecule type" value="Genomic_DNA"/>
</dbReference>
<feature type="chain" id="PRO_5002499453" description="DUF1554 domain-containing protein" evidence="1">
    <location>
        <begin position="22"/>
        <end position="247"/>
    </location>
</feature>
<gene>
    <name evidence="2" type="ORF">N479_18605</name>
</gene>
<name>A0A0F6A7U7_9GAMM</name>
<comment type="caution">
    <text evidence="2">The sequence shown here is derived from an EMBL/GenBank/DDBJ whole genome shotgun (WGS) entry which is preliminary data.</text>
</comment>
<evidence type="ECO:0000313" key="3">
    <source>
        <dbReference type="Proteomes" id="UP000033434"/>
    </source>
</evidence>
<keyword evidence="1" id="KW-0732">Signal</keyword>
<evidence type="ECO:0000313" key="2">
    <source>
        <dbReference type="EMBL" id="KKE82250.1"/>
    </source>
</evidence>
<dbReference type="Proteomes" id="UP000033434">
    <property type="component" value="Unassembled WGS sequence"/>
</dbReference>
<sequence>MKLRKTLSAIALLLSASGAYAQDYVGGLNIDTANLVWSSNNSYSSGQVVREGSSGDLYLAKVGINASDSNLSPSDDSRWVLLLKGDVHSGDTIKIPESGKVIFVTSQEYSGYDVYGRDKADEFCQTAADSSVNVPSGVYTAWNISNAASPIATSKAYYLLDGTQVVNQGSDLKLYSSILHPINLDESLSQVNASVWTEEDTGWTCYAGPGQSFPSFVGNSSSANVYWSAYGGSYQCTSKARLYCAQK</sequence>
<evidence type="ECO:0000256" key="1">
    <source>
        <dbReference type="SAM" id="SignalP"/>
    </source>
</evidence>
<protein>
    <recommendedName>
        <fullName evidence="4">DUF1554 domain-containing protein</fullName>
    </recommendedName>
</protein>
<dbReference type="AlphaFoldDB" id="A0A0F6A7U7"/>
<dbReference type="RefSeq" id="WP_046357240.1">
    <property type="nucleotide sequence ID" value="NZ_AUXW01000166.1"/>
</dbReference>
<evidence type="ECO:0008006" key="4">
    <source>
        <dbReference type="Google" id="ProtNLM"/>
    </source>
</evidence>
<proteinExistence type="predicted"/>
<feature type="signal peptide" evidence="1">
    <location>
        <begin position="1"/>
        <end position="21"/>
    </location>
</feature>